<evidence type="ECO:0000256" key="2">
    <source>
        <dbReference type="ARBA" id="ARBA00022771"/>
    </source>
</evidence>
<dbReference type="AlphaFoldDB" id="A0A5E8CID6"/>
<evidence type="ECO:0000256" key="1">
    <source>
        <dbReference type="ARBA" id="ARBA00022723"/>
    </source>
</evidence>
<feature type="region of interest" description="Disordered" evidence="4">
    <location>
        <begin position="92"/>
        <end position="111"/>
    </location>
</feature>
<keyword evidence="3" id="KW-0862">Zinc</keyword>
<feature type="region of interest" description="Disordered" evidence="4">
    <location>
        <begin position="121"/>
        <end position="152"/>
    </location>
</feature>
<dbReference type="SUPFAM" id="SSF57850">
    <property type="entry name" value="RING/U-box"/>
    <property type="match status" value="1"/>
</dbReference>
<evidence type="ECO:0000256" key="4">
    <source>
        <dbReference type="SAM" id="MobiDB-lite"/>
    </source>
</evidence>
<feature type="compositionally biased region" description="Low complexity" evidence="4">
    <location>
        <begin position="124"/>
        <end position="135"/>
    </location>
</feature>
<evidence type="ECO:0000259" key="5">
    <source>
        <dbReference type="PROSITE" id="PS50089"/>
    </source>
</evidence>
<feature type="domain" description="RING-type" evidence="5">
    <location>
        <begin position="4"/>
        <end position="42"/>
    </location>
</feature>
<dbReference type="Gene3D" id="3.30.40.10">
    <property type="entry name" value="Zinc/RING finger domain, C3HC4 (zinc finger)"/>
    <property type="match status" value="1"/>
</dbReference>
<protein>
    <recommendedName>
        <fullName evidence="5">RING-type domain-containing protein</fullName>
    </recommendedName>
</protein>
<evidence type="ECO:0000313" key="6">
    <source>
        <dbReference type="EMBL" id="VVU95153.1"/>
    </source>
</evidence>
<reference evidence="6" key="1">
    <citation type="submission" date="2019-09" db="EMBL/GenBank/DDBJ databases">
        <authorList>
            <person name="Needham M D."/>
        </authorList>
    </citation>
    <scope>NUCLEOTIDE SEQUENCE</scope>
</reference>
<keyword evidence="1" id="KW-0479">Metal-binding</keyword>
<dbReference type="InterPro" id="IPR017907">
    <property type="entry name" value="Znf_RING_CS"/>
</dbReference>
<evidence type="ECO:0000256" key="3">
    <source>
        <dbReference type="ARBA" id="ARBA00022833"/>
    </source>
</evidence>
<sequence length="189" mass="22680">MEECKICYDLCKIEKIKKIKCGHRLCGQCYLKLLISECPYCREPIFYTKAEKNIRKKMGVDTNPDFSSNIVYNPVDFAYNHTLTNDLTTLNISPESNSDSPNFTLNRTTRNRHRRILRQVNMENNNSNNNSNNRSANDRRRQRSKRRRKLTDEEIKEKRRIINIKKKMRFIKREGRLRKTIAWYNNEID</sequence>
<feature type="compositionally biased region" description="Basic residues" evidence="4">
    <location>
        <begin position="140"/>
        <end position="149"/>
    </location>
</feature>
<organism evidence="6">
    <name type="scientific">seawater metagenome</name>
    <dbReference type="NCBI Taxonomy" id="1561972"/>
    <lineage>
        <taxon>unclassified sequences</taxon>
        <taxon>metagenomes</taxon>
        <taxon>ecological metagenomes</taxon>
    </lineage>
</organism>
<proteinExistence type="predicted"/>
<gene>
    <name evidence="6" type="ORF">CPAV1605_878</name>
</gene>
<dbReference type="EMBL" id="CABVLZ010000003">
    <property type="protein sequence ID" value="VVU95153.1"/>
    <property type="molecule type" value="Genomic_DNA"/>
</dbReference>
<dbReference type="GO" id="GO:0008270">
    <property type="term" value="F:zinc ion binding"/>
    <property type="evidence" value="ECO:0007669"/>
    <property type="project" value="UniProtKB-KW"/>
</dbReference>
<keyword evidence="2" id="KW-0863">Zinc-finger</keyword>
<dbReference type="InterPro" id="IPR001841">
    <property type="entry name" value="Znf_RING"/>
</dbReference>
<dbReference type="InterPro" id="IPR013083">
    <property type="entry name" value="Znf_RING/FYVE/PHD"/>
</dbReference>
<name>A0A5E8CID6_9ZZZZ</name>
<accession>A0A5E8CID6</accession>
<feature type="compositionally biased region" description="Polar residues" evidence="4">
    <location>
        <begin position="92"/>
        <end position="103"/>
    </location>
</feature>
<dbReference type="PROSITE" id="PS50089">
    <property type="entry name" value="ZF_RING_2"/>
    <property type="match status" value="1"/>
</dbReference>
<dbReference type="PROSITE" id="PS00518">
    <property type="entry name" value="ZF_RING_1"/>
    <property type="match status" value="1"/>
</dbReference>